<accession>A0A644X3Y8</accession>
<name>A0A644X3Y8_9ZZZZ</name>
<organism evidence="1">
    <name type="scientific">bioreactor metagenome</name>
    <dbReference type="NCBI Taxonomy" id="1076179"/>
    <lineage>
        <taxon>unclassified sequences</taxon>
        <taxon>metagenomes</taxon>
        <taxon>ecological metagenomes</taxon>
    </lineage>
</organism>
<protein>
    <submittedName>
        <fullName evidence="1">Uncharacterized protein</fullName>
    </submittedName>
</protein>
<evidence type="ECO:0000313" key="1">
    <source>
        <dbReference type="EMBL" id="MPM09013.1"/>
    </source>
</evidence>
<dbReference type="EMBL" id="VSSQ01001518">
    <property type="protein sequence ID" value="MPM09013.1"/>
    <property type="molecule type" value="Genomic_DNA"/>
</dbReference>
<reference evidence="1" key="1">
    <citation type="submission" date="2019-08" db="EMBL/GenBank/DDBJ databases">
        <authorList>
            <person name="Kucharzyk K."/>
            <person name="Murdoch R.W."/>
            <person name="Higgins S."/>
            <person name="Loffler F."/>
        </authorList>
    </citation>
    <scope>NUCLEOTIDE SEQUENCE</scope>
</reference>
<sequence length="263" mass="30194">MKTIRLIKIFCIMSLTLLSLSLYSSPEGYPKSYSPEELLQKMLSGECLSNYKAVKWYGTPGDIHEFNGLLGENGILYSFIDTTFIVQRGSDTMYYTVFRTAPMIINEDGDFVNSNNCHVCGVNIGYISYTIENDSIYIFKFKRSFATHGSFGEKSYDLSMVNLGDGYELLKVDDIYEGMGTTSFITRFYLDGELKLSMISAENNRGSRDNNQNGYYEFTSDFSYDNNDRSIIIKQSGYRIDERRGRKKPIFKIHKTTIDNYSF</sequence>
<proteinExistence type="predicted"/>
<dbReference type="AlphaFoldDB" id="A0A644X3Y8"/>
<comment type="caution">
    <text evidence="1">The sequence shown here is derived from an EMBL/GenBank/DDBJ whole genome shotgun (WGS) entry which is preliminary data.</text>
</comment>
<gene>
    <name evidence="1" type="ORF">SDC9_55329</name>
</gene>